<evidence type="ECO:0000256" key="1">
    <source>
        <dbReference type="SAM" id="MobiDB-lite"/>
    </source>
</evidence>
<dbReference type="EMBL" id="JASCZI010211520">
    <property type="protein sequence ID" value="MED6193669.1"/>
    <property type="molecule type" value="Genomic_DNA"/>
</dbReference>
<evidence type="ECO:0000313" key="2">
    <source>
        <dbReference type="EMBL" id="MED6193669.1"/>
    </source>
</evidence>
<accession>A0ABU6X6B9</accession>
<sequence length="85" mass="9573">MSQQVKEHAFLGKGKEKENPNLLTVATYRRTSSQNRRRLPPPTPILSPSSSSPSLKPVVSVALHFRRLHVLRDTDPPPKPKILEL</sequence>
<gene>
    <name evidence="2" type="ORF">PIB30_021644</name>
</gene>
<evidence type="ECO:0000313" key="3">
    <source>
        <dbReference type="Proteomes" id="UP001341840"/>
    </source>
</evidence>
<feature type="compositionally biased region" description="Polar residues" evidence="1">
    <location>
        <begin position="21"/>
        <end position="34"/>
    </location>
</feature>
<feature type="compositionally biased region" description="Basic and acidic residues" evidence="1">
    <location>
        <begin position="1"/>
        <end position="19"/>
    </location>
</feature>
<protein>
    <submittedName>
        <fullName evidence="2">Uncharacterized protein</fullName>
    </submittedName>
</protein>
<proteinExistence type="predicted"/>
<name>A0ABU6X6B9_9FABA</name>
<dbReference type="Proteomes" id="UP001341840">
    <property type="component" value="Unassembled WGS sequence"/>
</dbReference>
<reference evidence="2 3" key="1">
    <citation type="journal article" date="2023" name="Plants (Basel)">
        <title>Bridging the Gap: Combining Genomics and Transcriptomics Approaches to Understand Stylosanthes scabra, an Orphan Legume from the Brazilian Caatinga.</title>
        <authorList>
            <person name="Ferreira-Neto J.R.C."/>
            <person name="da Silva M.D."/>
            <person name="Binneck E."/>
            <person name="de Melo N.F."/>
            <person name="da Silva R.H."/>
            <person name="de Melo A.L.T.M."/>
            <person name="Pandolfi V."/>
            <person name="Bustamante F.O."/>
            <person name="Brasileiro-Vidal A.C."/>
            <person name="Benko-Iseppon A.M."/>
        </authorList>
    </citation>
    <scope>NUCLEOTIDE SEQUENCE [LARGE SCALE GENOMIC DNA]</scope>
    <source>
        <tissue evidence="2">Leaves</tissue>
    </source>
</reference>
<feature type="region of interest" description="Disordered" evidence="1">
    <location>
        <begin position="1"/>
        <end position="54"/>
    </location>
</feature>
<keyword evidence="3" id="KW-1185">Reference proteome</keyword>
<comment type="caution">
    <text evidence="2">The sequence shown here is derived from an EMBL/GenBank/DDBJ whole genome shotgun (WGS) entry which is preliminary data.</text>
</comment>
<organism evidence="2 3">
    <name type="scientific">Stylosanthes scabra</name>
    <dbReference type="NCBI Taxonomy" id="79078"/>
    <lineage>
        <taxon>Eukaryota</taxon>
        <taxon>Viridiplantae</taxon>
        <taxon>Streptophyta</taxon>
        <taxon>Embryophyta</taxon>
        <taxon>Tracheophyta</taxon>
        <taxon>Spermatophyta</taxon>
        <taxon>Magnoliopsida</taxon>
        <taxon>eudicotyledons</taxon>
        <taxon>Gunneridae</taxon>
        <taxon>Pentapetalae</taxon>
        <taxon>rosids</taxon>
        <taxon>fabids</taxon>
        <taxon>Fabales</taxon>
        <taxon>Fabaceae</taxon>
        <taxon>Papilionoideae</taxon>
        <taxon>50 kb inversion clade</taxon>
        <taxon>dalbergioids sensu lato</taxon>
        <taxon>Dalbergieae</taxon>
        <taxon>Pterocarpus clade</taxon>
        <taxon>Stylosanthes</taxon>
    </lineage>
</organism>